<evidence type="ECO:0000256" key="3">
    <source>
        <dbReference type="ARBA" id="ARBA00022475"/>
    </source>
</evidence>
<dbReference type="Pfam" id="PF01146">
    <property type="entry name" value="Caveolin"/>
    <property type="match status" value="1"/>
</dbReference>
<dbReference type="GO" id="GO:0070836">
    <property type="term" value="P:caveola assembly"/>
    <property type="evidence" value="ECO:0007669"/>
    <property type="project" value="InterPro"/>
</dbReference>
<accession>A0A1W0WUS4</accession>
<dbReference type="OrthoDB" id="5917823at2759"/>
<comment type="caution">
    <text evidence="8">The sequence shown here is derived from an EMBL/GenBank/DDBJ whole genome shotgun (WGS) entry which is preliminary data.</text>
</comment>
<dbReference type="AlphaFoldDB" id="A0A1W0WUS4"/>
<keyword evidence="3 6" id="KW-1003">Cell membrane</keyword>
<evidence type="ECO:0000256" key="5">
    <source>
        <dbReference type="ARBA" id="ARBA00023136"/>
    </source>
</evidence>
<evidence type="ECO:0000313" key="9">
    <source>
        <dbReference type="Proteomes" id="UP000192578"/>
    </source>
</evidence>
<evidence type="ECO:0000313" key="8">
    <source>
        <dbReference type="EMBL" id="OQV18951.1"/>
    </source>
</evidence>
<dbReference type="InterPro" id="IPR001612">
    <property type="entry name" value="Caveolin"/>
</dbReference>
<dbReference type="EMBL" id="MTYJ01000044">
    <property type="protein sequence ID" value="OQV18951.1"/>
    <property type="molecule type" value="Genomic_DNA"/>
</dbReference>
<dbReference type="GO" id="GO:0060090">
    <property type="term" value="F:molecular adaptor activity"/>
    <property type="evidence" value="ECO:0007669"/>
    <property type="project" value="TreeGrafter"/>
</dbReference>
<dbReference type="GO" id="GO:0000139">
    <property type="term" value="C:Golgi membrane"/>
    <property type="evidence" value="ECO:0007669"/>
    <property type="project" value="UniProtKB-SubCell"/>
</dbReference>
<keyword evidence="4 6" id="KW-0333">Golgi apparatus</keyword>
<comment type="similarity">
    <text evidence="2 6">Belongs to the caveolin family.</text>
</comment>
<dbReference type="GO" id="GO:0005901">
    <property type="term" value="C:caveola"/>
    <property type="evidence" value="ECO:0007669"/>
    <property type="project" value="UniProtKB-SubCell"/>
</dbReference>
<proteinExistence type="inferred from homology"/>
<feature type="transmembrane region" description="Helical" evidence="7">
    <location>
        <begin position="110"/>
        <end position="134"/>
    </location>
</feature>
<dbReference type="PANTHER" id="PTHR10844">
    <property type="entry name" value="CAVEOLIN"/>
    <property type="match status" value="1"/>
</dbReference>
<evidence type="ECO:0000256" key="6">
    <source>
        <dbReference type="RuleBase" id="RU000680"/>
    </source>
</evidence>
<dbReference type="PANTHER" id="PTHR10844:SF28">
    <property type="entry name" value="CAVEOLIN"/>
    <property type="match status" value="1"/>
</dbReference>
<evidence type="ECO:0000256" key="4">
    <source>
        <dbReference type="ARBA" id="ARBA00023034"/>
    </source>
</evidence>
<keyword evidence="7" id="KW-1133">Transmembrane helix</keyword>
<sequence>MDDPKSIENIELRDAEVPIIAGQGDTIQVTETITTTETTKPKKIKHVKVKKEGADQPLSFGLNVWDRDEKSINGQVHIMFDDVLAEPTGAHSFEPVWRGTFVLFDYTKVWVYRFLTAIFAWPLAFIWGILFAVAAAFNNFIFAPFFKIFCLIFFWFGRVWGTLFRQVFDPIFESIGRCFSGIRFSRGEYTNVGTNTNKCPVGVVVENPTGCGNGNISMA</sequence>
<name>A0A1W0WUS4_HYPEX</name>
<reference evidence="9" key="1">
    <citation type="submission" date="2017-01" db="EMBL/GenBank/DDBJ databases">
        <title>Comparative genomics of anhydrobiosis in the tardigrade Hypsibius dujardini.</title>
        <authorList>
            <person name="Yoshida Y."/>
            <person name="Koutsovoulos G."/>
            <person name="Laetsch D."/>
            <person name="Stevens L."/>
            <person name="Kumar S."/>
            <person name="Horikawa D."/>
            <person name="Ishino K."/>
            <person name="Komine S."/>
            <person name="Tomita M."/>
            <person name="Blaxter M."/>
            <person name="Arakawa K."/>
        </authorList>
    </citation>
    <scope>NUCLEOTIDE SEQUENCE [LARGE SCALE GENOMIC DNA]</scope>
    <source>
        <strain evidence="9">Z151</strain>
    </source>
</reference>
<organism evidence="8 9">
    <name type="scientific">Hypsibius exemplaris</name>
    <name type="common">Freshwater tardigrade</name>
    <dbReference type="NCBI Taxonomy" id="2072580"/>
    <lineage>
        <taxon>Eukaryota</taxon>
        <taxon>Metazoa</taxon>
        <taxon>Ecdysozoa</taxon>
        <taxon>Tardigrada</taxon>
        <taxon>Eutardigrada</taxon>
        <taxon>Parachela</taxon>
        <taxon>Hypsibioidea</taxon>
        <taxon>Hypsibiidae</taxon>
        <taxon>Hypsibius</taxon>
    </lineage>
</organism>
<comment type="function">
    <text evidence="6">May act as a scaffolding protein within caveolar membranes. Interacts directly with G-protein alpha subunits and can functionally regulate their activity.</text>
</comment>
<feature type="transmembrane region" description="Helical" evidence="7">
    <location>
        <begin position="140"/>
        <end position="157"/>
    </location>
</feature>
<dbReference type="Proteomes" id="UP000192578">
    <property type="component" value="Unassembled WGS sequence"/>
</dbReference>
<keyword evidence="5 6" id="KW-0472">Membrane</keyword>
<protein>
    <recommendedName>
        <fullName evidence="6">Caveolin</fullName>
    </recommendedName>
</protein>
<keyword evidence="7" id="KW-0812">Transmembrane</keyword>
<comment type="subcellular location">
    <subcellularLocation>
        <location evidence="1 6">Cell membrane</location>
        <topology evidence="1 6">Peripheral membrane protein</topology>
    </subcellularLocation>
    <subcellularLocation>
        <location evidence="6">Golgi apparatus membrane</location>
        <topology evidence="6">Peripheral membrane protein</topology>
    </subcellularLocation>
    <subcellularLocation>
        <location evidence="6">Membrane</location>
        <location evidence="6">Caveola</location>
        <topology evidence="6">Peripheral membrane protein</topology>
    </subcellularLocation>
</comment>
<evidence type="ECO:0000256" key="2">
    <source>
        <dbReference type="ARBA" id="ARBA00010988"/>
    </source>
</evidence>
<gene>
    <name evidence="8" type="ORF">BV898_07010</name>
</gene>
<evidence type="ECO:0000256" key="1">
    <source>
        <dbReference type="ARBA" id="ARBA00004202"/>
    </source>
</evidence>
<keyword evidence="9" id="KW-1185">Reference proteome</keyword>
<evidence type="ECO:0000256" key="7">
    <source>
        <dbReference type="SAM" id="Phobius"/>
    </source>
</evidence>